<reference evidence="10" key="1">
    <citation type="submission" date="2020-06" db="EMBL/GenBank/DDBJ databases">
        <authorList>
            <person name="Li T."/>
            <person name="Hu X."/>
            <person name="Zhang T."/>
            <person name="Song X."/>
            <person name="Zhang H."/>
            <person name="Dai N."/>
            <person name="Sheng W."/>
            <person name="Hou X."/>
            <person name="Wei L."/>
        </authorList>
    </citation>
    <scope>NUCLEOTIDE SEQUENCE</scope>
    <source>
        <strain evidence="10">G01</strain>
        <tissue evidence="10">Leaf</tissue>
    </source>
</reference>
<evidence type="ECO:0000256" key="1">
    <source>
        <dbReference type="ARBA" id="ARBA00004167"/>
    </source>
</evidence>
<keyword evidence="4" id="KW-0735">Signal-anchor</keyword>
<evidence type="ECO:0000259" key="9">
    <source>
        <dbReference type="Pfam" id="PF14416"/>
    </source>
</evidence>
<gene>
    <name evidence="10" type="ORF">Sangu_1336200</name>
</gene>
<keyword evidence="6 7" id="KW-0472">Membrane</keyword>
<dbReference type="GO" id="GO:0016413">
    <property type="term" value="F:O-acetyltransferase activity"/>
    <property type="evidence" value="ECO:0007669"/>
    <property type="project" value="InterPro"/>
</dbReference>
<feature type="domain" description="Trichome birefringence-like C-terminal" evidence="8">
    <location>
        <begin position="132"/>
        <end position="418"/>
    </location>
</feature>
<evidence type="ECO:0000256" key="3">
    <source>
        <dbReference type="ARBA" id="ARBA00022692"/>
    </source>
</evidence>
<dbReference type="InterPro" id="IPR029962">
    <property type="entry name" value="TBL"/>
</dbReference>
<evidence type="ECO:0000256" key="5">
    <source>
        <dbReference type="ARBA" id="ARBA00022989"/>
    </source>
</evidence>
<keyword evidence="5 7" id="KW-1133">Transmembrane helix</keyword>
<evidence type="ECO:0000256" key="7">
    <source>
        <dbReference type="SAM" id="Phobius"/>
    </source>
</evidence>
<dbReference type="AlphaFoldDB" id="A0AAW2N6R1"/>
<dbReference type="Pfam" id="PF13839">
    <property type="entry name" value="PC-Esterase"/>
    <property type="match status" value="1"/>
</dbReference>
<name>A0AAW2N6R1_9LAMI</name>
<dbReference type="PANTHER" id="PTHR32285:SF239">
    <property type="entry name" value="PROTEIN TRICHOME BIREFRINGENCE-LIKE 34"/>
    <property type="match status" value="1"/>
</dbReference>
<evidence type="ECO:0000259" key="8">
    <source>
        <dbReference type="Pfam" id="PF13839"/>
    </source>
</evidence>
<dbReference type="InterPro" id="IPR026057">
    <property type="entry name" value="TBL_C"/>
</dbReference>
<proteinExistence type="inferred from homology"/>
<dbReference type="GO" id="GO:0005794">
    <property type="term" value="C:Golgi apparatus"/>
    <property type="evidence" value="ECO:0007669"/>
    <property type="project" value="TreeGrafter"/>
</dbReference>
<feature type="domain" description="Trichome birefringence-like N-terminal" evidence="9">
    <location>
        <begin position="76"/>
        <end position="131"/>
    </location>
</feature>
<feature type="transmembrane region" description="Helical" evidence="7">
    <location>
        <begin position="20"/>
        <end position="38"/>
    </location>
</feature>
<reference evidence="10" key="2">
    <citation type="journal article" date="2024" name="Plant">
        <title>Genomic evolution and insights into agronomic trait innovations of Sesamum species.</title>
        <authorList>
            <person name="Miao H."/>
            <person name="Wang L."/>
            <person name="Qu L."/>
            <person name="Liu H."/>
            <person name="Sun Y."/>
            <person name="Le M."/>
            <person name="Wang Q."/>
            <person name="Wei S."/>
            <person name="Zheng Y."/>
            <person name="Lin W."/>
            <person name="Duan Y."/>
            <person name="Cao H."/>
            <person name="Xiong S."/>
            <person name="Wang X."/>
            <person name="Wei L."/>
            <person name="Li C."/>
            <person name="Ma Q."/>
            <person name="Ju M."/>
            <person name="Zhao R."/>
            <person name="Li G."/>
            <person name="Mu C."/>
            <person name="Tian Q."/>
            <person name="Mei H."/>
            <person name="Zhang T."/>
            <person name="Gao T."/>
            <person name="Zhang H."/>
        </authorList>
    </citation>
    <scope>NUCLEOTIDE SEQUENCE</scope>
    <source>
        <strain evidence="10">G01</strain>
    </source>
</reference>
<evidence type="ECO:0000313" key="10">
    <source>
        <dbReference type="EMBL" id="KAL0338141.1"/>
    </source>
</evidence>
<organism evidence="10">
    <name type="scientific">Sesamum angustifolium</name>
    <dbReference type="NCBI Taxonomy" id="2727405"/>
    <lineage>
        <taxon>Eukaryota</taxon>
        <taxon>Viridiplantae</taxon>
        <taxon>Streptophyta</taxon>
        <taxon>Embryophyta</taxon>
        <taxon>Tracheophyta</taxon>
        <taxon>Spermatophyta</taxon>
        <taxon>Magnoliopsida</taxon>
        <taxon>eudicotyledons</taxon>
        <taxon>Gunneridae</taxon>
        <taxon>Pentapetalae</taxon>
        <taxon>asterids</taxon>
        <taxon>lamiids</taxon>
        <taxon>Lamiales</taxon>
        <taxon>Pedaliaceae</taxon>
        <taxon>Sesamum</taxon>
    </lineage>
</organism>
<dbReference type="PANTHER" id="PTHR32285">
    <property type="entry name" value="PROTEIN TRICHOME BIREFRINGENCE-LIKE 9-RELATED"/>
    <property type="match status" value="1"/>
</dbReference>
<evidence type="ECO:0000256" key="4">
    <source>
        <dbReference type="ARBA" id="ARBA00022968"/>
    </source>
</evidence>
<keyword evidence="3 7" id="KW-0812">Transmembrane</keyword>
<dbReference type="InterPro" id="IPR025846">
    <property type="entry name" value="TBL_N"/>
</dbReference>
<dbReference type="GO" id="GO:0016020">
    <property type="term" value="C:membrane"/>
    <property type="evidence" value="ECO:0007669"/>
    <property type="project" value="UniProtKB-SubCell"/>
</dbReference>
<protein>
    <submittedName>
        <fullName evidence="10">Protein trichome birefringence-like 34</fullName>
    </submittedName>
</protein>
<dbReference type="EMBL" id="JACGWK010000008">
    <property type="protein sequence ID" value="KAL0338141.1"/>
    <property type="molecule type" value="Genomic_DNA"/>
</dbReference>
<evidence type="ECO:0000256" key="6">
    <source>
        <dbReference type="ARBA" id="ARBA00023136"/>
    </source>
</evidence>
<accession>A0AAW2N6R1</accession>
<comment type="subcellular location">
    <subcellularLocation>
        <location evidence="1">Membrane</location>
        <topology evidence="1">Single-pass membrane protein</topology>
    </subcellularLocation>
</comment>
<evidence type="ECO:0000256" key="2">
    <source>
        <dbReference type="ARBA" id="ARBA00007727"/>
    </source>
</evidence>
<comment type="similarity">
    <text evidence="2">Belongs to the PC-esterase family. TBL subfamily.</text>
</comment>
<comment type="caution">
    <text evidence="10">The sequence shown here is derived from an EMBL/GenBank/DDBJ whole genome shotgun (WGS) entry which is preliminary data.</text>
</comment>
<sequence length="432" mass="50518">MKITDKMNLGTWKIGFNSHYAAVGFFLIALVSAALYLTSENGGILQARDSQQPARTEEEIRLYNEEGIAGTDSVGRCNLFSGRWVYDNLSSSYPLYKEANCSFMPDEFACEKYGRKDFKYQNWRWQPHDCDLPRFNGTALLEKIRGKKLVFVGDSLNRNQWASMLCLIESSIQHSSPKLVNRDGNMFIFQATDYNATIGFYWSPFLVESNSDDPYRHHVKDRIIRITAIEKHAKHWTDADILVFNSFMWWLEPTMTLLWGSFGSPDAIYKRVEMRLRLYEMALNTWAEWLEININRTKTKLFFMSISPYHYHGESWDVPQNCYNETEPIMKETYWGIATDRDMMRIVNSTIQKLETRGLRIEFLNVTNLSDYRKDAHPSIYKKLHQPPSQEQLADPKSYSDCVHWCLPGVPDTWNTSLFLHNRLHIKVQTLQ</sequence>
<dbReference type="Pfam" id="PF14416">
    <property type="entry name" value="PMR5N"/>
    <property type="match status" value="1"/>
</dbReference>